<dbReference type="EMBL" id="KN831770">
    <property type="protein sequence ID" value="KIM47256.1"/>
    <property type="molecule type" value="Genomic_DNA"/>
</dbReference>
<reference evidence="2" key="2">
    <citation type="submission" date="2015-01" db="EMBL/GenBank/DDBJ databases">
        <title>Evolutionary Origins and Diversification of the Mycorrhizal Mutualists.</title>
        <authorList>
            <consortium name="DOE Joint Genome Institute"/>
            <consortium name="Mycorrhizal Genomics Consortium"/>
            <person name="Kohler A."/>
            <person name="Kuo A."/>
            <person name="Nagy L.G."/>
            <person name="Floudas D."/>
            <person name="Copeland A."/>
            <person name="Barry K.W."/>
            <person name="Cichocki N."/>
            <person name="Veneault-Fourrey C."/>
            <person name="LaButti K."/>
            <person name="Lindquist E.A."/>
            <person name="Lipzen A."/>
            <person name="Lundell T."/>
            <person name="Morin E."/>
            <person name="Murat C."/>
            <person name="Riley R."/>
            <person name="Ohm R."/>
            <person name="Sun H."/>
            <person name="Tunlid A."/>
            <person name="Henrissat B."/>
            <person name="Grigoriev I.V."/>
            <person name="Hibbett D.S."/>
            <person name="Martin F."/>
        </authorList>
    </citation>
    <scope>NUCLEOTIDE SEQUENCE [LARGE SCALE GENOMIC DNA]</scope>
    <source>
        <strain evidence="2">h7</strain>
    </source>
</reference>
<keyword evidence="2" id="KW-1185">Reference proteome</keyword>
<evidence type="ECO:0000313" key="1">
    <source>
        <dbReference type="EMBL" id="KIM47256.1"/>
    </source>
</evidence>
<accession>A0A0C3CTR0</accession>
<gene>
    <name evidence="1" type="ORF">M413DRAFT_23480</name>
</gene>
<proteinExistence type="predicted"/>
<dbReference type="AlphaFoldDB" id="A0A0C3CTR0"/>
<dbReference type="HOGENOM" id="CLU_2121370_0_0_1"/>
<sequence length="114" mass="12786">MATALKKGRRIPMNFTAGTEILVFKGPPTDVRFLLTNTNHLDLFNEKGDILLRISLKPSDGIYCVDRAHKSLGNGFGEEKKCSRPLEPFWEYGACTISVHHYSTDSESGHFLQT</sequence>
<protein>
    <submittedName>
        <fullName evidence="1">Uncharacterized protein</fullName>
    </submittedName>
</protein>
<dbReference type="Proteomes" id="UP000053424">
    <property type="component" value="Unassembled WGS sequence"/>
</dbReference>
<evidence type="ECO:0000313" key="2">
    <source>
        <dbReference type="Proteomes" id="UP000053424"/>
    </source>
</evidence>
<reference evidence="1 2" key="1">
    <citation type="submission" date="2014-04" db="EMBL/GenBank/DDBJ databases">
        <authorList>
            <consortium name="DOE Joint Genome Institute"/>
            <person name="Kuo A."/>
            <person name="Gay G."/>
            <person name="Dore J."/>
            <person name="Kohler A."/>
            <person name="Nagy L.G."/>
            <person name="Floudas D."/>
            <person name="Copeland A."/>
            <person name="Barry K.W."/>
            <person name="Cichocki N."/>
            <person name="Veneault-Fourrey C."/>
            <person name="LaButti K."/>
            <person name="Lindquist E.A."/>
            <person name="Lipzen A."/>
            <person name="Lundell T."/>
            <person name="Morin E."/>
            <person name="Murat C."/>
            <person name="Sun H."/>
            <person name="Tunlid A."/>
            <person name="Henrissat B."/>
            <person name="Grigoriev I.V."/>
            <person name="Hibbett D.S."/>
            <person name="Martin F."/>
            <person name="Nordberg H.P."/>
            <person name="Cantor M.N."/>
            <person name="Hua S.X."/>
        </authorList>
    </citation>
    <scope>NUCLEOTIDE SEQUENCE [LARGE SCALE GENOMIC DNA]</scope>
    <source>
        <strain evidence="2">h7</strain>
    </source>
</reference>
<name>A0A0C3CTR0_HEBCY</name>
<organism evidence="1 2">
    <name type="scientific">Hebeloma cylindrosporum</name>
    <dbReference type="NCBI Taxonomy" id="76867"/>
    <lineage>
        <taxon>Eukaryota</taxon>
        <taxon>Fungi</taxon>
        <taxon>Dikarya</taxon>
        <taxon>Basidiomycota</taxon>
        <taxon>Agaricomycotina</taxon>
        <taxon>Agaricomycetes</taxon>
        <taxon>Agaricomycetidae</taxon>
        <taxon>Agaricales</taxon>
        <taxon>Agaricineae</taxon>
        <taxon>Hymenogastraceae</taxon>
        <taxon>Hebeloma</taxon>
    </lineage>
</organism>